<dbReference type="FunFam" id="3.40.50.300:FF:000991">
    <property type="entry name" value="Dephospho-CoA kinase"/>
    <property type="match status" value="1"/>
</dbReference>
<dbReference type="HAMAP" id="MF_00376">
    <property type="entry name" value="Dephospho_CoA_kinase"/>
    <property type="match status" value="1"/>
</dbReference>
<evidence type="ECO:0000256" key="1">
    <source>
        <dbReference type="ARBA" id="ARBA00009018"/>
    </source>
</evidence>
<dbReference type="Gene3D" id="3.40.50.300">
    <property type="entry name" value="P-loop containing nucleotide triphosphate hydrolases"/>
    <property type="match status" value="1"/>
</dbReference>
<dbReference type="GO" id="GO:0015937">
    <property type="term" value="P:coenzyme A biosynthetic process"/>
    <property type="evidence" value="ECO:0007669"/>
    <property type="project" value="UniProtKB-UniRule"/>
</dbReference>
<organism evidence="10 11">
    <name type="scientific">Megamonas hypermegale</name>
    <dbReference type="NCBI Taxonomy" id="158847"/>
    <lineage>
        <taxon>Bacteria</taxon>
        <taxon>Bacillati</taxon>
        <taxon>Bacillota</taxon>
        <taxon>Negativicutes</taxon>
        <taxon>Selenomonadales</taxon>
        <taxon>Selenomonadaceae</taxon>
        <taxon>Megamonas</taxon>
    </lineage>
</organism>
<evidence type="ECO:0000313" key="11">
    <source>
        <dbReference type="Proteomes" id="UP000215383"/>
    </source>
</evidence>
<feature type="binding site" evidence="8">
    <location>
        <begin position="11"/>
        <end position="16"/>
    </location>
    <ligand>
        <name>ATP</name>
        <dbReference type="ChEBI" id="CHEBI:30616"/>
    </ligand>
</feature>
<dbReference type="GO" id="GO:0005737">
    <property type="term" value="C:cytoplasm"/>
    <property type="evidence" value="ECO:0007669"/>
    <property type="project" value="UniProtKB-SubCell"/>
</dbReference>
<dbReference type="PROSITE" id="PS51219">
    <property type="entry name" value="DPCK"/>
    <property type="match status" value="1"/>
</dbReference>
<reference evidence="10 11" key="1">
    <citation type="submission" date="2017-06" db="EMBL/GenBank/DDBJ databases">
        <authorList>
            <consortium name="Pathogen Informatics"/>
        </authorList>
    </citation>
    <scope>NUCLEOTIDE SEQUENCE [LARGE SCALE GENOMIC DNA]</scope>
    <source>
        <strain evidence="10 11">NCTC10570</strain>
    </source>
</reference>
<evidence type="ECO:0000313" key="10">
    <source>
        <dbReference type="EMBL" id="SNV00068.1"/>
    </source>
</evidence>
<dbReference type="EMBL" id="LT906446">
    <property type="protein sequence ID" value="SNV00068.1"/>
    <property type="molecule type" value="Genomic_DNA"/>
</dbReference>
<gene>
    <name evidence="8 10" type="primary">coaE</name>
    <name evidence="10" type="ORF">SAMEA4364220_01246</name>
</gene>
<keyword evidence="5 8" id="KW-0418">Kinase</keyword>
<dbReference type="EC" id="2.7.1.24" evidence="8 9"/>
<dbReference type="eggNOG" id="COG0237">
    <property type="taxonomic scope" value="Bacteria"/>
</dbReference>
<sequence>MKIIGLTGGIACGKSTVSAYLKQKGAIIIDGDKISWELSEPHKAIWQAYVNHFGTKILNADNSLNRRLIGQIVFSDEVEKNWMNKTMHPLIKDAILEQFEICKQNDVKVVVLDIPLLYEAGWDKFADEVWVVKVDRQLQIKRIQDRDKLTQQEAENRINAQMSVEEKAKRADVVIDSSAAPEITLQKVARICEERNLNF</sequence>
<evidence type="ECO:0000256" key="2">
    <source>
        <dbReference type="ARBA" id="ARBA00022490"/>
    </source>
</evidence>
<evidence type="ECO:0000256" key="5">
    <source>
        <dbReference type="ARBA" id="ARBA00022777"/>
    </source>
</evidence>
<dbReference type="AlphaFoldDB" id="A0A239TSE6"/>
<keyword evidence="3 8" id="KW-0808">Transferase</keyword>
<dbReference type="SUPFAM" id="SSF52540">
    <property type="entry name" value="P-loop containing nucleoside triphosphate hydrolases"/>
    <property type="match status" value="1"/>
</dbReference>
<protein>
    <recommendedName>
        <fullName evidence="8 9">Dephospho-CoA kinase</fullName>
        <ecNumber evidence="8 9">2.7.1.24</ecNumber>
    </recommendedName>
    <alternativeName>
        <fullName evidence="8">Dephosphocoenzyme A kinase</fullName>
    </alternativeName>
</protein>
<evidence type="ECO:0000256" key="8">
    <source>
        <dbReference type="HAMAP-Rule" id="MF_00376"/>
    </source>
</evidence>
<dbReference type="InterPro" id="IPR027417">
    <property type="entry name" value="P-loop_NTPase"/>
</dbReference>
<evidence type="ECO:0000256" key="3">
    <source>
        <dbReference type="ARBA" id="ARBA00022679"/>
    </source>
</evidence>
<dbReference type="RefSeq" id="WP_027890364.1">
    <property type="nucleotide sequence ID" value="NZ_LT906446.1"/>
</dbReference>
<comment type="pathway">
    <text evidence="8">Cofactor biosynthesis; coenzyme A biosynthesis; CoA from (R)-pantothenate: step 5/5.</text>
</comment>
<keyword evidence="11" id="KW-1185">Reference proteome</keyword>
<keyword evidence="4 8" id="KW-0547">Nucleotide-binding</keyword>
<dbReference type="Proteomes" id="UP000215383">
    <property type="component" value="Chromosome 1"/>
</dbReference>
<dbReference type="Pfam" id="PF01121">
    <property type="entry name" value="CoaE"/>
    <property type="match status" value="1"/>
</dbReference>
<accession>A0A239TSE6</accession>
<proteinExistence type="inferred from homology"/>
<evidence type="ECO:0000256" key="6">
    <source>
        <dbReference type="ARBA" id="ARBA00022840"/>
    </source>
</evidence>
<dbReference type="GO" id="GO:0005524">
    <property type="term" value="F:ATP binding"/>
    <property type="evidence" value="ECO:0007669"/>
    <property type="project" value="UniProtKB-UniRule"/>
</dbReference>
<dbReference type="NCBIfam" id="TIGR00152">
    <property type="entry name" value="dephospho-CoA kinase"/>
    <property type="match status" value="1"/>
</dbReference>
<dbReference type="PANTHER" id="PTHR10695">
    <property type="entry name" value="DEPHOSPHO-COA KINASE-RELATED"/>
    <property type="match status" value="1"/>
</dbReference>
<evidence type="ECO:0000256" key="7">
    <source>
        <dbReference type="ARBA" id="ARBA00022993"/>
    </source>
</evidence>
<comment type="subcellular location">
    <subcellularLocation>
        <location evidence="8">Cytoplasm</location>
    </subcellularLocation>
</comment>
<dbReference type="GO" id="GO:0004140">
    <property type="term" value="F:dephospho-CoA kinase activity"/>
    <property type="evidence" value="ECO:0007669"/>
    <property type="project" value="UniProtKB-UniRule"/>
</dbReference>
<evidence type="ECO:0000256" key="9">
    <source>
        <dbReference type="NCBIfam" id="TIGR00152"/>
    </source>
</evidence>
<keyword evidence="7 8" id="KW-0173">Coenzyme A biosynthesis</keyword>
<dbReference type="PANTHER" id="PTHR10695:SF46">
    <property type="entry name" value="BIFUNCTIONAL COENZYME A SYNTHASE-RELATED"/>
    <property type="match status" value="1"/>
</dbReference>
<name>A0A239TSE6_9FIRM</name>
<evidence type="ECO:0000256" key="4">
    <source>
        <dbReference type="ARBA" id="ARBA00022741"/>
    </source>
</evidence>
<dbReference type="GeneID" id="78507250"/>
<dbReference type="UniPathway" id="UPA00241">
    <property type="reaction ID" value="UER00356"/>
</dbReference>
<comment type="catalytic activity">
    <reaction evidence="8">
        <text>3'-dephospho-CoA + ATP = ADP + CoA + H(+)</text>
        <dbReference type="Rhea" id="RHEA:18245"/>
        <dbReference type="ChEBI" id="CHEBI:15378"/>
        <dbReference type="ChEBI" id="CHEBI:30616"/>
        <dbReference type="ChEBI" id="CHEBI:57287"/>
        <dbReference type="ChEBI" id="CHEBI:57328"/>
        <dbReference type="ChEBI" id="CHEBI:456216"/>
        <dbReference type="EC" id="2.7.1.24"/>
    </reaction>
</comment>
<keyword evidence="6 8" id="KW-0067">ATP-binding</keyword>
<comment type="function">
    <text evidence="8">Catalyzes the phosphorylation of the 3'-hydroxyl group of dephosphocoenzyme A to form coenzyme A.</text>
</comment>
<dbReference type="CDD" id="cd02022">
    <property type="entry name" value="DPCK"/>
    <property type="match status" value="1"/>
</dbReference>
<dbReference type="InterPro" id="IPR001977">
    <property type="entry name" value="Depp_CoAkinase"/>
</dbReference>
<keyword evidence="2 8" id="KW-0963">Cytoplasm</keyword>
<comment type="similarity">
    <text evidence="1 8">Belongs to the CoaE family.</text>
</comment>